<gene>
    <name evidence="1" type="ORF">LOX96_00445</name>
</gene>
<keyword evidence="2" id="KW-1185">Reference proteome</keyword>
<dbReference type="RefSeq" id="WP_250419924.1">
    <property type="nucleotide sequence ID" value="NZ_JAJKBJ010000001.1"/>
</dbReference>
<organism evidence="1 2">
    <name type="scientific">Legionella maioricensis</name>
    <dbReference type="NCBI Taxonomy" id="2896528"/>
    <lineage>
        <taxon>Bacteria</taxon>
        <taxon>Pseudomonadati</taxon>
        <taxon>Pseudomonadota</taxon>
        <taxon>Gammaproteobacteria</taxon>
        <taxon>Legionellales</taxon>
        <taxon>Legionellaceae</taxon>
        <taxon>Legionella</taxon>
    </lineage>
</organism>
<name>A0A9X2CXK0_9GAMM</name>
<evidence type="ECO:0000313" key="1">
    <source>
        <dbReference type="EMBL" id="MCL9682561.1"/>
    </source>
</evidence>
<accession>A0A9X2CXK0</accession>
<dbReference type="Proteomes" id="UP001139721">
    <property type="component" value="Unassembled WGS sequence"/>
</dbReference>
<dbReference type="EMBL" id="JAJKBJ010000001">
    <property type="protein sequence ID" value="MCL9682561.1"/>
    <property type="molecule type" value="Genomic_DNA"/>
</dbReference>
<reference evidence="1" key="1">
    <citation type="submission" date="2021-11" db="EMBL/GenBank/DDBJ databases">
        <title>Legionella maioricencis sp. nov., a new species isolated from hot water samples in Mallorca.</title>
        <authorList>
            <person name="Crespi S."/>
            <person name="Drasar V."/>
            <person name="Salva-Serra F."/>
            <person name="Jaen-Luchoro D."/>
            <person name="Pineiro-Iglesias B."/>
            <person name="Aliaga F."/>
            <person name="Fernandez-Juarez V."/>
            <person name="Coll G."/>
            <person name="Moore E.R.B."/>
            <person name="Bennasar-Figueras A."/>
        </authorList>
    </citation>
    <scope>NUCLEOTIDE SEQUENCE</scope>
    <source>
        <strain evidence="1">HCPI-6</strain>
    </source>
</reference>
<proteinExistence type="predicted"/>
<sequence length="79" mass="8606">MQNKQPTAQAKKIMGEIEIKNGNTAYNNTTGIYGLFAVADRVQSAVTGLAITNEVAQIRNGERLQAEAEKVLSNKSYSF</sequence>
<evidence type="ECO:0000313" key="2">
    <source>
        <dbReference type="Proteomes" id="UP001139721"/>
    </source>
</evidence>
<comment type="caution">
    <text evidence="1">The sequence shown here is derived from an EMBL/GenBank/DDBJ whole genome shotgun (WGS) entry which is preliminary data.</text>
</comment>
<dbReference type="AlphaFoldDB" id="A0A9X2CXK0"/>
<protein>
    <submittedName>
        <fullName evidence="1">Uncharacterized protein</fullName>
    </submittedName>
</protein>